<dbReference type="Gene3D" id="1.50.10.130">
    <property type="entry name" value="Terpene synthase, N-terminal domain"/>
    <property type="match status" value="2"/>
</dbReference>
<evidence type="ECO:0000256" key="3">
    <source>
        <dbReference type="ARBA" id="ARBA00022842"/>
    </source>
</evidence>
<sequence length="494" mass="57263">MAAQTLTADGPRLGQQEMKKMSPSFHPTLWGDFFLSYEAPTEAQEAEMRERAGVLREKVRSMIKGSHDVPEIVDLIITLQRLNLDYHYEDEINEKLTVVYNSNYDGGNLVLVSRRFYLLRKCGYHVSSDTRTLLSLYNAAYLRIHGETMLDEAISFTTRCLQDRLEHLESPIAEEVSSALDTPLFRRVGTLEMKDYIPIYEKDAKQNKSILEFAKLNFNLLQLLYSSELKECTAWWKELCVESNLSFVRDRIVEVYFWMSGGCYDPQYSHSRIILTKIVAFITILDDTLDSLANSYESMQLAEAVERIHEGFLHVKELVREYTKEIKWRDEDYVPKTLKEHLKVSLISIGGTLVLCSAFVGMGDVVTKKIMEWVMSDAELVKSFGIFVRLSNDIVSTKREQREKHCVSTVQCYMKQHELTMDEACEQIKELTEDSWKFMIEQGLALKEYPIIVPRTVLEFARTVDYMYKEADKYTVSHTIKDMLTSLYVKPVLM</sequence>
<dbReference type="EMBL" id="CM000786">
    <property type="protein sequence ID" value="AQK40798.1"/>
    <property type="molecule type" value="Genomic_DNA"/>
</dbReference>
<dbReference type="InterPro" id="IPR001906">
    <property type="entry name" value="Terpene_synth_N"/>
</dbReference>
<dbReference type="GO" id="GO:0016102">
    <property type="term" value="P:diterpenoid biosynthetic process"/>
    <property type="evidence" value="ECO:0007669"/>
    <property type="project" value="InterPro"/>
</dbReference>
<dbReference type="CDD" id="cd00684">
    <property type="entry name" value="Terpene_cyclase_plant_C1"/>
    <property type="match status" value="1"/>
</dbReference>
<dbReference type="ExpressionAtlas" id="A0A1D6IY12">
    <property type="expression patterns" value="baseline and differential"/>
</dbReference>
<dbReference type="InterPro" id="IPR050148">
    <property type="entry name" value="Terpene_synthase-like"/>
</dbReference>
<comment type="cofactor">
    <cofactor evidence="1">
        <name>Mg(2+)</name>
        <dbReference type="ChEBI" id="CHEBI:18420"/>
    </cofactor>
</comment>
<name>A0A1D6IY12_MAIZE</name>
<feature type="domain" description="Terpene synthase metal-binding" evidence="6">
    <location>
        <begin position="315"/>
        <end position="437"/>
    </location>
</feature>
<reference evidence="7" key="1">
    <citation type="submission" date="2015-12" db="EMBL/GenBank/DDBJ databases">
        <title>Update maize B73 reference genome by single molecule sequencing technologies.</title>
        <authorList>
            <consortium name="Maize Genome Sequencing Project"/>
            <person name="Ware D."/>
        </authorList>
    </citation>
    <scope>NUCLEOTIDE SEQUENCE</scope>
    <source>
        <tissue evidence="7">Seedling</tissue>
    </source>
</reference>
<dbReference type="InterPro" id="IPR036965">
    <property type="entry name" value="Terpene_synth_N_sf"/>
</dbReference>
<dbReference type="GO" id="GO:0000287">
    <property type="term" value="F:magnesium ion binding"/>
    <property type="evidence" value="ECO:0007669"/>
    <property type="project" value="InterPro"/>
</dbReference>
<dbReference type="Pfam" id="PF01397">
    <property type="entry name" value="Terpene_synth"/>
    <property type="match status" value="1"/>
</dbReference>
<keyword evidence="4" id="KW-0456">Lyase</keyword>
<feature type="domain" description="Terpene synthase N-terminal" evidence="5">
    <location>
        <begin position="29"/>
        <end position="180"/>
    </location>
</feature>
<dbReference type="InterPro" id="IPR005630">
    <property type="entry name" value="Terpene_synthase_metal-bd"/>
</dbReference>
<keyword evidence="3" id="KW-0460">Magnesium</keyword>
<accession>A0A1D6IY12</accession>
<dbReference type="AlphaFoldDB" id="A0A1D6IY12"/>
<dbReference type="Pfam" id="PF03936">
    <property type="entry name" value="Terpene_synth_C"/>
    <property type="match status" value="2"/>
</dbReference>
<protein>
    <submittedName>
        <fullName evidence="7">Alpha-humulene/(-)-(E)-beta-caryophyllene synthase</fullName>
    </submittedName>
</protein>
<evidence type="ECO:0000259" key="6">
    <source>
        <dbReference type="Pfam" id="PF03936"/>
    </source>
</evidence>
<dbReference type="SUPFAM" id="SSF48239">
    <property type="entry name" value="Terpenoid cyclases/Protein prenyltransferases"/>
    <property type="match status" value="1"/>
</dbReference>
<keyword evidence="2" id="KW-0479">Metal-binding</keyword>
<dbReference type="InterPro" id="IPR008949">
    <property type="entry name" value="Isoprenoid_synthase_dom_sf"/>
</dbReference>
<proteinExistence type="predicted"/>
<evidence type="ECO:0000256" key="1">
    <source>
        <dbReference type="ARBA" id="ARBA00001946"/>
    </source>
</evidence>
<evidence type="ECO:0000313" key="7">
    <source>
        <dbReference type="EMBL" id="AQK40798.1"/>
    </source>
</evidence>
<organism evidence="7">
    <name type="scientific">Zea mays</name>
    <name type="common">Maize</name>
    <dbReference type="NCBI Taxonomy" id="4577"/>
    <lineage>
        <taxon>Eukaryota</taxon>
        <taxon>Viridiplantae</taxon>
        <taxon>Streptophyta</taxon>
        <taxon>Embryophyta</taxon>
        <taxon>Tracheophyta</taxon>
        <taxon>Spermatophyta</taxon>
        <taxon>Magnoliopsida</taxon>
        <taxon>Liliopsida</taxon>
        <taxon>Poales</taxon>
        <taxon>Poaceae</taxon>
        <taxon>PACMAD clade</taxon>
        <taxon>Panicoideae</taxon>
        <taxon>Andropogonodae</taxon>
        <taxon>Andropogoneae</taxon>
        <taxon>Tripsacinae</taxon>
        <taxon>Zea</taxon>
    </lineage>
</organism>
<dbReference type="InterPro" id="IPR044814">
    <property type="entry name" value="Terpene_cyclase_plant_C1"/>
</dbReference>
<dbReference type="GO" id="GO:0010333">
    <property type="term" value="F:terpene synthase activity"/>
    <property type="evidence" value="ECO:0007669"/>
    <property type="project" value="InterPro"/>
</dbReference>
<dbReference type="PANTHER" id="PTHR31225:SF93">
    <property type="entry name" value="ALPHA-HUMULENE_(-)-(E)-BETA-CARYOPHYLLENE SYNTHASE"/>
    <property type="match status" value="1"/>
</dbReference>
<dbReference type="OMA" id="YYSYARI"/>
<evidence type="ECO:0000259" key="5">
    <source>
        <dbReference type="Pfam" id="PF01397"/>
    </source>
</evidence>
<dbReference type="PANTHER" id="PTHR31225">
    <property type="entry name" value="OS04G0344100 PROTEIN-RELATED"/>
    <property type="match status" value="1"/>
</dbReference>
<evidence type="ECO:0000256" key="2">
    <source>
        <dbReference type="ARBA" id="ARBA00022723"/>
    </source>
</evidence>
<dbReference type="SMR" id="A0A1D6IY12"/>
<dbReference type="InterPro" id="IPR008930">
    <property type="entry name" value="Terpenoid_cyclase/PrenylTrfase"/>
</dbReference>
<feature type="domain" description="Terpene synthase metal-binding" evidence="6">
    <location>
        <begin position="237"/>
        <end position="310"/>
    </location>
</feature>
<dbReference type="SUPFAM" id="SSF48576">
    <property type="entry name" value="Terpenoid synthases"/>
    <property type="match status" value="1"/>
</dbReference>
<evidence type="ECO:0000256" key="4">
    <source>
        <dbReference type="ARBA" id="ARBA00023239"/>
    </source>
</evidence>
<dbReference type="InParanoid" id="A0A1D6IY12"/>
<gene>
    <name evidence="7" type="ORF">ZEAMMB73_Zm00001d024208</name>
</gene>
<dbReference type="Gene3D" id="1.10.600.10">
    <property type="entry name" value="Farnesyl Diphosphate Synthase"/>
    <property type="match status" value="2"/>
</dbReference>